<name>A0A507AMC2_9PEZI</name>
<evidence type="ECO:0000313" key="4">
    <source>
        <dbReference type="Proteomes" id="UP000319257"/>
    </source>
</evidence>
<organism evidence="3 4">
    <name type="scientific">Thyridium curvatum</name>
    <dbReference type="NCBI Taxonomy" id="1093900"/>
    <lineage>
        <taxon>Eukaryota</taxon>
        <taxon>Fungi</taxon>
        <taxon>Dikarya</taxon>
        <taxon>Ascomycota</taxon>
        <taxon>Pezizomycotina</taxon>
        <taxon>Sordariomycetes</taxon>
        <taxon>Sordariomycetidae</taxon>
        <taxon>Thyridiales</taxon>
        <taxon>Thyridiaceae</taxon>
        <taxon>Thyridium</taxon>
    </lineage>
</organism>
<accession>A0A507AMC2</accession>
<evidence type="ECO:0000256" key="1">
    <source>
        <dbReference type="SAM" id="Coils"/>
    </source>
</evidence>
<dbReference type="Proteomes" id="UP000319257">
    <property type="component" value="Unassembled WGS sequence"/>
</dbReference>
<dbReference type="GeneID" id="41975456"/>
<feature type="compositionally biased region" description="Polar residues" evidence="2">
    <location>
        <begin position="66"/>
        <end position="83"/>
    </location>
</feature>
<feature type="coiled-coil region" evidence="1">
    <location>
        <begin position="265"/>
        <end position="313"/>
    </location>
</feature>
<feature type="compositionally biased region" description="Polar residues" evidence="2">
    <location>
        <begin position="203"/>
        <end position="220"/>
    </location>
</feature>
<evidence type="ECO:0000313" key="3">
    <source>
        <dbReference type="EMBL" id="TPX10972.1"/>
    </source>
</evidence>
<comment type="caution">
    <text evidence="3">The sequence shown here is derived from an EMBL/GenBank/DDBJ whole genome shotgun (WGS) entry which is preliminary data.</text>
</comment>
<dbReference type="AlphaFoldDB" id="A0A507AMC2"/>
<dbReference type="InParanoid" id="A0A507AMC2"/>
<dbReference type="EMBL" id="SKBQ01000051">
    <property type="protein sequence ID" value="TPX10972.1"/>
    <property type="molecule type" value="Genomic_DNA"/>
</dbReference>
<dbReference type="STRING" id="1093900.A0A507AMC2"/>
<feature type="region of interest" description="Disordered" evidence="2">
    <location>
        <begin position="1"/>
        <end position="107"/>
    </location>
</feature>
<dbReference type="RefSeq" id="XP_030992683.1">
    <property type="nucleotide sequence ID" value="XM_031142816.1"/>
</dbReference>
<feature type="region of interest" description="Disordered" evidence="2">
    <location>
        <begin position="181"/>
        <end position="260"/>
    </location>
</feature>
<sequence>MPHSPPIVGGGDVVDALGVQRHRGRPRTPPELESSQSLDSPSAGSPLTPPRLTPGRGARFGAGSPRQRQLFSPFSPQKSTEGFSQPEDLDEEDGSFSASQGNYTHAPYEARPLDSRTILVDRLSELLDRLETGEALEDDALYTMHTQVDAMEGVLYIASKSKTPSIKSPSQRSAAYVDWQGRQGDGRGSFRSSGSSPAWVRSGFSQQNSPSLSKPVASSHSVRERAQALGKAVNQPSMEGRSEEQCSPEPRTVTREEPKVSSKVVDQIVQEAESLRKDMAKVMKNLQRRPRRIIQLEATVAELKANSAAAREDQIKSNESELNFLRIGLRGIEIQALKYEDGDPVLVRRIENWKKDWASLRSKWTDKAPRETATRHSESILEAVATGHDDFPSEMPHLVRR</sequence>
<gene>
    <name evidence="3" type="ORF">E0L32_008009</name>
</gene>
<dbReference type="OrthoDB" id="4448936at2759"/>
<evidence type="ECO:0000256" key="2">
    <source>
        <dbReference type="SAM" id="MobiDB-lite"/>
    </source>
</evidence>
<proteinExistence type="predicted"/>
<reference evidence="3 4" key="1">
    <citation type="submission" date="2019-06" db="EMBL/GenBank/DDBJ databases">
        <title>Draft genome sequence of the filamentous fungus Phialemoniopsis curvata isolated from diesel fuel.</title>
        <authorList>
            <person name="Varaljay V.A."/>
            <person name="Lyon W.J."/>
            <person name="Crouch A.L."/>
            <person name="Drake C.E."/>
            <person name="Hollomon J.M."/>
            <person name="Nadeau L.J."/>
            <person name="Nunn H.S."/>
            <person name="Stevenson B.S."/>
            <person name="Bojanowski C.L."/>
            <person name="Crookes-Goodson W.J."/>
        </authorList>
    </citation>
    <scope>NUCLEOTIDE SEQUENCE [LARGE SCALE GENOMIC DNA]</scope>
    <source>
        <strain evidence="3 4">D216</strain>
    </source>
</reference>
<keyword evidence="1" id="KW-0175">Coiled coil</keyword>
<feature type="compositionally biased region" description="Polar residues" evidence="2">
    <location>
        <begin position="33"/>
        <end position="45"/>
    </location>
</feature>
<protein>
    <submittedName>
        <fullName evidence="3">Uncharacterized protein</fullName>
    </submittedName>
</protein>
<keyword evidence="4" id="KW-1185">Reference proteome</keyword>